<sequence length="228" mass="26099">METGLSHRSFRESVMPVALALAVCLREVVWSDRLDPFNHHPYFPVGVTTIWDTVPLYVATPDDKRQERLIYQPKYKNCVFKFEVAVTFSMQIVYFSGPHLGTANDNDIFNQGTRLGQHVFEPYEYGLGDKIYQTAEHILAGHRNPPGGSITDAQRDENDKLDFCRSSVERVFAALTDHRAFHSRPGFRGTLEALTAFAYITIHVTAALFRHQPSRRPAKHGPWSHDWR</sequence>
<dbReference type="AlphaFoldDB" id="F0Y679"/>
<evidence type="ECO:0000259" key="3">
    <source>
        <dbReference type="Pfam" id="PF13359"/>
    </source>
</evidence>
<evidence type="ECO:0000256" key="1">
    <source>
        <dbReference type="ARBA" id="ARBA00001968"/>
    </source>
</evidence>
<accession>F0Y679</accession>
<dbReference type="RefSeq" id="XP_009035711.1">
    <property type="nucleotide sequence ID" value="XM_009037463.1"/>
</dbReference>
<comment type="cofactor">
    <cofactor evidence="1">
        <name>a divalent metal cation</name>
        <dbReference type="ChEBI" id="CHEBI:60240"/>
    </cofactor>
</comment>
<feature type="domain" description="DDE Tnp4" evidence="3">
    <location>
        <begin position="52"/>
        <end position="183"/>
    </location>
</feature>
<dbReference type="Proteomes" id="UP000002729">
    <property type="component" value="Unassembled WGS sequence"/>
</dbReference>
<reference evidence="4 5" key="1">
    <citation type="journal article" date="2011" name="Proc. Natl. Acad. Sci. U.S.A.">
        <title>Niche of harmful alga Aureococcus anophagefferens revealed through ecogenomics.</title>
        <authorList>
            <person name="Gobler C.J."/>
            <person name="Berry D.L."/>
            <person name="Dyhrman S.T."/>
            <person name="Wilhelm S.W."/>
            <person name="Salamov A."/>
            <person name="Lobanov A.V."/>
            <person name="Zhang Y."/>
            <person name="Collier J.L."/>
            <person name="Wurch L.L."/>
            <person name="Kustka A.B."/>
            <person name="Dill B.D."/>
            <person name="Shah M."/>
            <person name="VerBerkmoes N.C."/>
            <person name="Kuo A."/>
            <person name="Terry A."/>
            <person name="Pangilinan J."/>
            <person name="Lindquist E.A."/>
            <person name="Lucas S."/>
            <person name="Paulsen I.T."/>
            <person name="Hattenrath-Lehmann T.K."/>
            <person name="Talmage S.C."/>
            <person name="Walker E.A."/>
            <person name="Koch F."/>
            <person name="Burson A.M."/>
            <person name="Marcoval M.A."/>
            <person name="Tang Y.Z."/>
            <person name="Lecleir G.R."/>
            <person name="Coyne K.J."/>
            <person name="Berg G.M."/>
            <person name="Bertrand E.M."/>
            <person name="Saito M.A."/>
            <person name="Gladyshev V.N."/>
            <person name="Grigoriev I.V."/>
        </authorList>
    </citation>
    <scope>NUCLEOTIDE SEQUENCE [LARGE SCALE GENOMIC DNA]</scope>
    <source>
        <strain evidence="5">CCMP 1984</strain>
    </source>
</reference>
<dbReference type="EMBL" id="GL833125">
    <property type="protein sequence ID" value="EGB09664.1"/>
    <property type="molecule type" value="Genomic_DNA"/>
</dbReference>
<gene>
    <name evidence="4" type="ORF">AURANDRAFT_63314</name>
</gene>
<organism evidence="5">
    <name type="scientific">Aureococcus anophagefferens</name>
    <name type="common">Harmful bloom alga</name>
    <dbReference type="NCBI Taxonomy" id="44056"/>
    <lineage>
        <taxon>Eukaryota</taxon>
        <taxon>Sar</taxon>
        <taxon>Stramenopiles</taxon>
        <taxon>Ochrophyta</taxon>
        <taxon>Pelagophyceae</taxon>
        <taxon>Pelagomonadales</taxon>
        <taxon>Pelagomonadaceae</taxon>
        <taxon>Aureococcus</taxon>
    </lineage>
</organism>
<dbReference type="Pfam" id="PF13359">
    <property type="entry name" value="DDE_Tnp_4"/>
    <property type="match status" value="1"/>
</dbReference>
<evidence type="ECO:0000313" key="5">
    <source>
        <dbReference type="Proteomes" id="UP000002729"/>
    </source>
</evidence>
<dbReference type="GeneID" id="20224279"/>
<evidence type="ECO:0000256" key="2">
    <source>
        <dbReference type="ARBA" id="ARBA00022723"/>
    </source>
</evidence>
<dbReference type="InParanoid" id="F0Y679"/>
<protein>
    <recommendedName>
        <fullName evidence="3">DDE Tnp4 domain-containing protein</fullName>
    </recommendedName>
</protein>
<dbReference type="eggNOG" id="ENOG502SU26">
    <property type="taxonomic scope" value="Eukaryota"/>
</dbReference>
<keyword evidence="5" id="KW-1185">Reference proteome</keyword>
<keyword evidence="2" id="KW-0479">Metal-binding</keyword>
<proteinExistence type="predicted"/>
<evidence type="ECO:0000313" key="4">
    <source>
        <dbReference type="EMBL" id="EGB09664.1"/>
    </source>
</evidence>
<dbReference type="InterPro" id="IPR027806">
    <property type="entry name" value="HARBI1_dom"/>
</dbReference>
<dbReference type="GO" id="GO:0046872">
    <property type="term" value="F:metal ion binding"/>
    <property type="evidence" value="ECO:0007669"/>
    <property type="project" value="UniProtKB-KW"/>
</dbReference>
<dbReference type="OrthoDB" id="10579727at2759"/>
<dbReference type="OMA" id="HILAGHR"/>
<name>F0Y679_AURAN</name>
<dbReference type="KEGG" id="aaf:AURANDRAFT_63314"/>